<accession>A0A2R8CEP2</accession>
<dbReference type="PANTHER" id="PTHR33337:SF40">
    <property type="entry name" value="CENP-V_GFA DOMAIN-CONTAINING PROTEIN-RELATED"/>
    <property type="match status" value="1"/>
</dbReference>
<keyword evidence="7" id="KW-1185">Reference proteome</keyword>
<sequence length="134" mass="14515">MAEIMHRGGCLCGSIRFETTAKAENPHTCSCKMCQRHTGSLSAAWVEFPKSAVSWTGEGGPPSTYRSSAISSRAFCPACGSTIGAIDDQPTIALLVGCFDTTEHDDLIASSHSFQSYQPKWWNIKTQLAQDQPD</sequence>
<dbReference type="OrthoDB" id="9807246at2"/>
<organism evidence="6 7">
    <name type="scientific">Falsiruegeria mediterranea M17</name>
    <dbReference type="NCBI Taxonomy" id="1200281"/>
    <lineage>
        <taxon>Bacteria</taxon>
        <taxon>Pseudomonadati</taxon>
        <taxon>Pseudomonadota</taxon>
        <taxon>Alphaproteobacteria</taxon>
        <taxon>Rhodobacterales</taxon>
        <taxon>Roseobacteraceae</taxon>
        <taxon>Falsiruegeria</taxon>
    </lineage>
</organism>
<evidence type="ECO:0000256" key="2">
    <source>
        <dbReference type="ARBA" id="ARBA00022723"/>
    </source>
</evidence>
<dbReference type="Gene3D" id="3.90.1590.10">
    <property type="entry name" value="glutathione-dependent formaldehyde- activating enzyme (gfa)"/>
    <property type="match status" value="1"/>
</dbReference>
<dbReference type="AlphaFoldDB" id="A0A2R8CEP2"/>
<dbReference type="PANTHER" id="PTHR33337">
    <property type="entry name" value="GFA DOMAIN-CONTAINING PROTEIN"/>
    <property type="match status" value="1"/>
</dbReference>
<dbReference type="GO" id="GO:0016846">
    <property type="term" value="F:carbon-sulfur lyase activity"/>
    <property type="evidence" value="ECO:0007669"/>
    <property type="project" value="InterPro"/>
</dbReference>
<reference evidence="7" key="1">
    <citation type="submission" date="2018-03" db="EMBL/GenBank/DDBJ databases">
        <authorList>
            <person name="Rodrigo-Torres L."/>
            <person name="Arahal R. D."/>
            <person name="Lucena T."/>
        </authorList>
    </citation>
    <scope>NUCLEOTIDE SEQUENCE [LARGE SCALE GENOMIC DNA]</scope>
    <source>
        <strain evidence="7">CECT 7615</strain>
    </source>
</reference>
<evidence type="ECO:0000259" key="5">
    <source>
        <dbReference type="PROSITE" id="PS51891"/>
    </source>
</evidence>
<proteinExistence type="inferred from homology"/>
<dbReference type="GO" id="GO:0046872">
    <property type="term" value="F:metal ion binding"/>
    <property type="evidence" value="ECO:0007669"/>
    <property type="project" value="UniProtKB-KW"/>
</dbReference>
<keyword evidence="4" id="KW-0456">Lyase</keyword>
<comment type="similarity">
    <text evidence="1">Belongs to the Gfa family.</text>
</comment>
<evidence type="ECO:0000256" key="4">
    <source>
        <dbReference type="ARBA" id="ARBA00023239"/>
    </source>
</evidence>
<protein>
    <recommendedName>
        <fullName evidence="5">CENP-V/GFA domain-containing protein</fullName>
    </recommendedName>
</protein>
<evidence type="ECO:0000313" key="7">
    <source>
        <dbReference type="Proteomes" id="UP000244898"/>
    </source>
</evidence>
<dbReference type="Proteomes" id="UP000244898">
    <property type="component" value="Unassembled WGS sequence"/>
</dbReference>
<evidence type="ECO:0000256" key="1">
    <source>
        <dbReference type="ARBA" id="ARBA00005495"/>
    </source>
</evidence>
<dbReference type="RefSeq" id="WP_108791791.1">
    <property type="nucleotide sequence ID" value="NZ_ONZG01000014.1"/>
</dbReference>
<dbReference type="InterPro" id="IPR011057">
    <property type="entry name" value="Mss4-like_sf"/>
</dbReference>
<dbReference type="SUPFAM" id="SSF51316">
    <property type="entry name" value="Mss4-like"/>
    <property type="match status" value="1"/>
</dbReference>
<dbReference type="InterPro" id="IPR006913">
    <property type="entry name" value="CENP-V/GFA"/>
</dbReference>
<dbReference type="PROSITE" id="PS51891">
    <property type="entry name" value="CENP_V_GFA"/>
    <property type="match status" value="1"/>
</dbReference>
<gene>
    <name evidence="6" type="ORF">TRM7615_04422</name>
</gene>
<evidence type="ECO:0000313" key="6">
    <source>
        <dbReference type="EMBL" id="SPJ30885.1"/>
    </source>
</evidence>
<feature type="domain" description="CENP-V/GFA" evidence="5">
    <location>
        <begin position="6"/>
        <end position="123"/>
    </location>
</feature>
<dbReference type="Pfam" id="PF04828">
    <property type="entry name" value="GFA"/>
    <property type="match status" value="1"/>
</dbReference>
<evidence type="ECO:0000256" key="3">
    <source>
        <dbReference type="ARBA" id="ARBA00022833"/>
    </source>
</evidence>
<dbReference type="EMBL" id="ONZG01000014">
    <property type="protein sequence ID" value="SPJ30885.1"/>
    <property type="molecule type" value="Genomic_DNA"/>
</dbReference>
<name>A0A2R8CEP2_9RHOB</name>
<keyword evidence="2" id="KW-0479">Metal-binding</keyword>
<keyword evidence="3" id="KW-0862">Zinc</keyword>